<keyword evidence="2 6" id="KW-0813">Transport</keyword>
<accession>A0A6A4NLN5</accession>
<evidence type="ECO:0000256" key="1">
    <source>
        <dbReference type="ARBA" id="ARBA00004141"/>
    </source>
</evidence>
<evidence type="ECO:0000256" key="4">
    <source>
        <dbReference type="ARBA" id="ARBA00022989"/>
    </source>
</evidence>
<comment type="similarity">
    <text evidence="6">Belongs to the MIP/aquaporin (TC 1.A.8) family.</text>
</comment>
<dbReference type="Pfam" id="PF00230">
    <property type="entry name" value="MIP"/>
    <property type="match status" value="1"/>
</dbReference>
<dbReference type="EMBL" id="WOCE01000018">
    <property type="protein sequence ID" value="KAE9594546.1"/>
    <property type="molecule type" value="Genomic_DNA"/>
</dbReference>
<dbReference type="GO" id="GO:0016020">
    <property type="term" value="C:membrane"/>
    <property type="evidence" value="ECO:0007669"/>
    <property type="project" value="UniProtKB-SubCell"/>
</dbReference>
<dbReference type="PROSITE" id="PS00221">
    <property type="entry name" value="MIP"/>
    <property type="match status" value="1"/>
</dbReference>
<keyword evidence="3 6" id="KW-0812">Transmembrane</keyword>
<dbReference type="SUPFAM" id="SSF81338">
    <property type="entry name" value="Aquaporin-like"/>
    <property type="match status" value="1"/>
</dbReference>
<evidence type="ECO:0000313" key="8">
    <source>
        <dbReference type="Proteomes" id="UP000447434"/>
    </source>
</evidence>
<organism evidence="7 8">
    <name type="scientific">Lupinus albus</name>
    <name type="common">White lupine</name>
    <name type="synonym">Lupinus termis</name>
    <dbReference type="NCBI Taxonomy" id="3870"/>
    <lineage>
        <taxon>Eukaryota</taxon>
        <taxon>Viridiplantae</taxon>
        <taxon>Streptophyta</taxon>
        <taxon>Embryophyta</taxon>
        <taxon>Tracheophyta</taxon>
        <taxon>Spermatophyta</taxon>
        <taxon>Magnoliopsida</taxon>
        <taxon>eudicotyledons</taxon>
        <taxon>Gunneridae</taxon>
        <taxon>Pentapetalae</taxon>
        <taxon>rosids</taxon>
        <taxon>fabids</taxon>
        <taxon>Fabales</taxon>
        <taxon>Fabaceae</taxon>
        <taxon>Papilionoideae</taxon>
        <taxon>50 kb inversion clade</taxon>
        <taxon>genistoids sensu lato</taxon>
        <taxon>core genistoids</taxon>
        <taxon>Genisteae</taxon>
        <taxon>Lupinus</taxon>
    </lineage>
</organism>
<keyword evidence="4" id="KW-1133">Transmembrane helix</keyword>
<proteinExistence type="inferred from homology"/>
<dbReference type="Gene3D" id="1.20.1080.10">
    <property type="entry name" value="Glycerol uptake facilitator protein"/>
    <property type="match status" value="1"/>
</dbReference>
<evidence type="ECO:0000256" key="2">
    <source>
        <dbReference type="ARBA" id="ARBA00022448"/>
    </source>
</evidence>
<evidence type="ECO:0000313" key="7">
    <source>
        <dbReference type="EMBL" id="KAE9594546.1"/>
    </source>
</evidence>
<name>A0A6A4NLN5_LUPAL</name>
<protein>
    <submittedName>
        <fullName evidence="7">Putative major intrinsic protein</fullName>
    </submittedName>
</protein>
<dbReference type="AlphaFoldDB" id="A0A6A4NLN5"/>
<dbReference type="InterPro" id="IPR000425">
    <property type="entry name" value="MIP"/>
</dbReference>
<evidence type="ECO:0000256" key="6">
    <source>
        <dbReference type="RuleBase" id="RU000477"/>
    </source>
</evidence>
<dbReference type="OrthoDB" id="1370013at2759"/>
<sequence>MADNSSQNDAVVVNVHDDDASIDVPVPIWQKLLAEVLGTYFMMFAGCGAVVVNLDNEKVVTHPGIAVVWGLVVMVLAYTLGHISGAHFNPAVTIAHASINRFPLKEVPPYIVAQVIGSLLASGTLKLIFSGGENQFIGTLPSGSYLQAFVIEFIITFYLMFVISGVATDNRAIGELAGLAVGSTVCLNVLFAGPLTGSSMNPGRSLGPAIVYNEYKGIWIYMVSPILGAVAGTWVYHFIRYTKKPVREITKSASFLKGRNGAE</sequence>
<keyword evidence="8" id="KW-1185">Reference proteome</keyword>
<evidence type="ECO:0000256" key="5">
    <source>
        <dbReference type="ARBA" id="ARBA00023136"/>
    </source>
</evidence>
<dbReference type="GO" id="GO:0015267">
    <property type="term" value="F:channel activity"/>
    <property type="evidence" value="ECO:0007669"/>
    <property type="project" value="InterPro"/>
</dbReference>
<dbReference type="Proteomes" id="UP000447434">
    <property type="component" value="Chromosome 18"/>
</dbReference>
<dbReference type="CDD" id="cd00333">
    <property type="entry name" value="MIP"/>
    <property type="match status" value="1"/>
</dbReference>
<keyword evidence="5" id="KW-0472">Membrane</keyword>
<comment type="subcellular location">
    <subcellularLocation>
        <location evidence="1">Membrane</location>
        <topology evidence="1">Multi-pass membrane protein</topology>
    </subcellularLocation>
</comment>
<dbReference type="NCBIfam" id="TIGR00861">
    <property type="entry name" value="MIP"/>
    <property type="match status" value="1"/>
</dbReference>
<dbReference type="InterPro" id="IPR022357">
    <property type="entry name" value="MIP_CS"/>
</dbReference>
<dbReference type="PRINTS" id="PR00783">
    <property type="entry name" value="MINTRINSICP"/>
</dbReference>
<evidence type="ECO:0000256" key="3">
    <source>
        <dbReference type="ARBA" id="ARBA00022692"/>
    </source>
</evidence>
<dbReference type="InterPro" id="IPR023271">
    <property type="entry name" value="Aquaporin-like"/>
</dbReference>
<dbReference type="InterPro" id="IPR034294">
    <property type="entry name" value="Aquaporin_transptr"/>
</dbReference>
<dbReference type="PANTHER" id="PTHR45724:SF13">
    <property type="entry name" value="AQUAPORIN NIP1-1-RELATED"/>
    <property type="match status" value="1"/>
</dbReference>
<comment type="caution">
    <text evidence="7">The sequence shown here is derived from an EMBL/GenBank/DDBJ whole genome shotgun (WGS) entry which is preliminary data.</text>
</comment>
<gene>
    <name evidence="7" type="ORF">Lalb_Chr18g0054931</name>
</gene>
<dbReference type="PANTHER" id="PTHR45724">
    <property type="entry name" value="AQUAPORIN NIP2-1"/>
    <property type="match status" value="1"/>
</dbReference>
<reference evidence="8" key="1">
    <citation type="journal article" date="2020" name="Nat. Commun.">
        <title>Genome sequence of the cluster root forming white lupin.</title>
        <authorList>
            <person name="Hufnagel B."/>
            <person name="Marques A."/>
            <person name="Soriano A."/>
            <person name="Marques L."/>
            <person name="Divol F."/>
            <person name="Doumas P."/>
            <person name="Sallet E."/>
            <person name="Mancinotti D."/>
            <person name="Carrere S."/>
            <person name="Marande W."/>
            <person name="Arribat S."/>
            <person name="Keller J."/>
            <person name="Huneau C."/>
            <person name="Blein T."/>
            <person name="Aime D."/>
            <person name="Laguerre M."/>
            <person name="Taylor J."/>
            <person name="Schubert V."/>
            <person name="Nelson M."/>
            <person name="Geu-Flores F."/>
            <person name="Crespi M."/>
            <person name="Gallardo-Guerrero K."/>
            <person name="Delaux P.-M."/>
            <person name="Salse J."/>
            <person name="Berges H."/>
            <person name="Guyot R."/>
            <person name="Gouzy J."/>
            <person name="Peret B."/>
        </authorList>
    </citation>
    <scope>NUCLEOTIDE SEQUENCE [LARGE SCALE GENOMIC DNA]</scope>
    <source>
        <strain evidence="8">cv. Amiga</strain>
    </source>
</reference>